<dbReference type="VEuPathDB" id="FungiDB:BD410DRAFT_578022"/>
<organism evidence="5 6">
    <name type="scientific">Rickenella mellea</name>
    <dbReference type="NCBI Taxonomy" id="50990"/>
    <lineage>
        <taxon>Eukaryota</taxon>
        <taxon>Fungi</taxon>
        <taxon>Dikarya</taxon>
        <taxon>Basidiomycota</taxon>
        <taxon>Agaricomycotina</taxon>
        <taxon>Agaricomycetes</taxon>
        <taxon>Hymenochaetales</taxon>
        <taxon>Rickenellaceae</taxon>
        <taxon>Rickenella</taxon>
    </lineage>
</organism>
<dbReference type="PRINTS" id="PR00742">
    <property type="entry name" value="GLHYDRLASE35"/>
</dbReference>
<dbReference type="STRING" id="50990.A0A4Y7QHH1"/>
<evidence type="ECO:0000313" key="5">
    <source>
        <dbReference type="EMBL" id="TDL26310.1"/>
    </source>
</evidence>
<evidence type="ECO:0000256" key="2">
    <source>
        <dbReference type="SAM" id="MobiDB-lite"/>
    </source>
</evidence>
<accession>A0A4Y7QHH1</accession>
<dbReference type="GO" id="GO:0005975">
    <property type="term" value="P:carbohydrate metabolic process"/>
    <property type="evidence" value="ECO:0007669"/>
    <property type="project" value="InterPro"/>
</dbReference>
<dbReference type="InterPro" id="IPR031330">
    <property type="entry name" value="Gly_Hdrlase_35_cat"/>
</dbReference>
<dbReference type="InterPro" id="IPR001944">
    <property type="entry name" value="Glycoside_Hdrlase_35"/>
</dbReference>
<dbReference type="Gene3D" id="3.20.20.80">
    <property type="entry name" value="Glycosidases"/>
    <property type="match status" value="1"/>
</dbReference>
<keyword evidence="3" id="KW-0732">Signal</keyword>
<gene>
    <name evidence="5" type="ORF">BD410DRAFT_578022</name>
</gene>
<feature type="signal peptide" evidence="3">
    <location>
        <begin position="1"/>
        <end position="21"/>
    </location>
</feature>
<feature type="region of interest" description="Disordered" evidence="2">
    <location>
        <begin position="222"/>
        <end position="241"/>
    </location>
</feature>
<keyword evidence="6" id="KW-1185">Reference proteome</keyword>
<dbReference type="SUPFAM" id="SSF51445">
    <property type="entry name" value="(Trans)glycosidases"/>
    <property type="match status" value="1"/>
</dbReference>
<sequence>MKLKFIAALLALACSLHPAVSQGVPAGSPGFFQGNSTAAVTFDANSLFIDGQRVMIFSGEFHPWRLPVPQLWSDVLQKMKAAGFNAASVYFNWALVEGTPGSLDWNYFRSLTDFYEVAKRVGIFIICRPGPYINGETAGGGFPGWLTNVNATARTNATLFTNAWNAYMTQFAQQTAPYQYPDGPVIAVQSENEFDTQTLHRPYMILLENNLRANGITKVPLTHNDKNAGGQYSGGAGAVDL</sequence>
<evidence type="ECO:0000256" key="3">
    <source>
        <dbReference type="SAM" id="SignalP"/>
    </source>
</evidence>
<dbReference type="InterPro" id="IPR017853">
    <property type="entry name" value="GH"/>
</dbReference>
<dbReference type="EMBL" id="ML170162">
    <property type="protein sequence ID" value="TDL26310.1"/>
    <property type="molecule type" value="Genomic_DNA"/>
</dbReference>
<dbReference type="PANTHER" id="PTHR23421">
    <property type="entry name" value="BETA-GALACTOSIDASE RELATED"/>
    <property type="match status" value="1"/>
</dbReference>
<name>A0A4Y7QHH1_9AGAM</name>
<dbReference type="AlphaFoldDB" id="A0A4Y7QHH1"/>
<dbReference type="Pfam" id="PF01301">
    <property type="entry name" value="Glyco_hydro_35"/>
    <property type="match status" value="1"/>
</dbReference>
<feature type="domain" description="Glycoside hydrolase 35 catalytic" evidence="4">
    <location>
        <begin position="46"/>
        <end position="228"/>
    </location>
</feature>
<evidence type="ECO:0000259" key="4">
    <source>
        <dbReference type="Pfam" id="PF01301"/>
    </source>
</evidence>
<reference evidence="5 6" key="1">
    <citation type="submission" date="2018-06" db="EMBL/GenBank/DDBJ databases">
        <title>A transcriptomic atlas of mushroom development highlights an independent origin of complex multicellularity.</title>
        <authorList>
            <consortium name="DOE Joint Genome Institute"/>
            <person name="Krizsan K."/>
            <person name="Almasi E."/>
            <person name="Merenyi Z."/>
            <person name="Sahu N."/>
            <person name="Viragh M."/>
            <person name="Koszo T."/>
            <person name="Mondo S."/>
            <person name="Kiss B."/>
            <person name="Balint B."/>
            <person name="Kues U."/>
            <person name="Barry K."/>
            <person name="Hegedus J.C."/>
            <person name="Henrissat B."/>
            <person name="Johnson J."/>
            <person name="Lipzen A."/>
            <person name="Ohm R."/>
            <person name="Nagy I."/>
            <person name="Pangilinan J."/>
            <person name="Yan J."/>
            <person name="Xiong Y."/>
            <person name="Grigoriev I.V."/>
            <person name="Hibbett D.S."/>
            <person name="Nagy L.G."/>
        </authorList>
    </citation>
    <scope>NUCLEOTIDE SEQUENCE [LARGE SCALE GENOMIC DNA]</scope>
    <source>
        <strain evidence="5 6">SZMC22713</strain>
    </source>
</reference>
<comment type="similarity">
    <text evidence="1">Belongs to the glycosyl hydrolase 35 family.</text>
</comment>
<feature type="compositionally biased region" description="Gly residues" evidence="2">
    <location>
        <begin position="231"/>
        <end position="241"/>
    </location>
</feature>
<dbReference type="GO" id="GO:0004553">
    <property type="term" value="F:hydrolase activity, hydrolyzing O-glycosyl compounds"/>
    <property type="evidence" value="ECO:0007669"/>
    <property type="project" value="InterPro"/>
</dbReference>
<dbReference type="OrthoDB" id="3193774at2759"/>
<protein>
    <recommendedName>
        <fullName evidence="4">Glycoside hydrolase 35 catalytic domain-containing protein</fullName>
    </recommendedName>
</protein>
<feature type="chain" id="PRO_5021430609" description="Glycoside hydrolase 35 catalytic domain-containing protein" evidence="3">
    <location>
        <begin position="22"/>
        <end position="241"/>
    </location>
</feature>
<proteinExistence type="inferred from homology"/>
<evidence type="ECO:0000256" key="1">
    <source>
        <dbReference type="ARBA" id="ARBA00009809"/>
    </source>
</evidence>
<evidence type="ECO:0000313" key="6">
    <source>
        <dbReference type="Proteomes" id="UP000294933"/>
    </source>
</evidence>
<dbReference type="Proteomes" id="UP000294933">
    <property type="component" value="Unassembled WGS sequence"/>
</dbReference>